<evidence type="ECO:0000256" key="3">
    <source>
        <dbReference type="ARBA" id="ARBA00022801"/>
    </source>
</evidence>
<evidence type="ECO:0000256" key="4">
    <source>
        <dbReference type="ARBA" id="ARBA00022807"/>
    </source>
</evidence>
<feature type="domain" description="NlpC/P60" evidence="5">
    <location>
        <begin position="122"/>
        <end position="250"/>
    </location>
</feature>
<accession>A0ABN0RKF6</accession>
<evidence type="ECO:0000313" key="7">
    <source>
        <dbReference type="Proteomes" id="UP000019275"/>
    </source>
</evidence>
<reference evidence="6 7" key="1">
    <citation type="journal article" date="2014" name="Genome Announc.">
        <title>Draft Genome Sequence of the Carrageenan-Degrading Bacterium Cellulophaga sp. Strain KL-A, Isolated from Decaying Marine Algae.</title>
        <authorList>
            <person name="Shan D."/>
            <person name="Ying J."/>
            <person name="Li X."/>
            <person name="Gao Z."/>
            <person name="Wei G."/>
            <person name="Shao Z."/>
        </authorList>
    </citation>
    <scope>NUCLEOTIDE SEQUENCE [LARGE SCALE GENOMIC DNA]</scope>
    <source>
        <strain evidence="6 7">KL-A</strain>
    </source>
</reference>
<proteinExistence type="inferred from homology"/>
<dbReference type="SUPFAM" id="SSF54001">
    <property type="entry name" value="Cysteine proteinases"/>
    <property type="match status" value="1"/>
</dbReference>
<dbReference type="Gene3D" id="3.90.1720.10">
    <property type="entry name" value="endopeptidase domain like (from Nostoc punctiforme)"/>
    <property type="match status" value="1"/>
</dbReference>
<keyword evidence="4" id="KW-0788">Thiol protease</keyword>
<dbReference type="InterPro" id="IPR000064">
    <property type="entry name" value="NLP_P60_dom"/>
</dbReference>
<sequence>MQYGICNLSIVPVRFTPEENSEMVAQLLYGDHFKVLEHRKFWSRIRIAFDGVEAWVSNNQFSFIDEDDYDALDATTDIALSSDLVAFISASENDLMPIIVGSVLNGIPILNHSFEGNYIQGIQSKSKLVNTALLYLNSPYLAGGKTPFGTDSSGLTQMVYKINGYKLLRTAQEQSTQGEPLSFIEESEPGDLAFFDNKEGIIDHVGIIMQDNYIIHCHGKVRIDRIDHTGIFNAELKKYTHQLRVIKKII</sequence>
<dbReference type="Proteomes" id="UP000019275">
    <property type="component" value="Unassembled WGS sequence"/>
</dbReference>
<dbReference type="PANTHER" id="PTHR47053">
    <property type="entry name" value="MUREIN DD-ENDOPEPTIDASE MEPH-RELATED"/>
    <property type="match status" value="1"/>
</dbReference>
<evidence type="ECO:0000256" key="2">
    <source>
        <dbReference type="ARBA" id="ARBA00022670"/>
    </source>
</evidence>
<dbReference type="InterPro" id="IPR038765">
    <property type="entry name" value="Papain-like_cys_pep_sf"/>
</dbReference>
<name>A0ABN0RKF6_9FLAO</name>
<evidence type="ECO:0000259" key="5">
    <source>
        <dbReference type="PROSITE" id="PS51935"/>
    </source>
</evidence>
<dbReference type="InterPro" id="IPR041382">
    <property type="entry name" value="SH3_16"/>
</dbReference>
<gene>
    <name evidence="6" type="ORF">KLA_15500</name>
</gene>
<keyword evidence="7" id="KW-1185">Reference proteome</keyword>
<comment type="similarity">
    <text evidence="1">Belongs to the peptidase C40 family.</text>
</comment>
<dbReference type="Pfam" id="PF18348">
    <property type="entry name" value="SH3_16"/>
    <property type="match status" value="1"/>
</dbReference>
<comment type="caution">
    <text evidence="6">The sequence shown here is derived from an EMBL/GenBank/DDBJ whole genome shotgun (WGS) entry which is preliminary data.</text>
</comment>
<keyword evidence="2" id="KW-0645">Protease</keyword>
<protein>
    <submittedName>
        <fullName evidence="6">NLP/P60 protein</fullName>
    </submittedName>
</protein>
<organism evidence="6 7">
    <name type="scientific">Cellulophaga geojensis KL-A</name>
    <dbReference type="NCBI Taxonomy" id="1328323"/>
    <lineage>
        <taxon>Bacteria</taxon>
        <taxon>Pseudomonadati</taxon>
        <taxon>Bacteroidota</taxon>
        <taxon>Flavobacteriia</taxon>
        <taxon>Flavobacteriales</taxon>
        <taxon>Flavobacteriaceae</taxon>
        <taxon>Cellulophaga</taxon>
    </lineage>
</organism>
<dbReference type="RefSeq" id="WP_034646820.1">
    <property type="nucleotide sequence ID" value="NZ_ARZX01000026.1"/>
</dbReference>
<dbReference type="PANTHER" id="PTHR47053:SF1">
    <property type="entry name" value="MUREIN DD-ENDOPEPTIDASE MEPH-RELATED"/>
    <property type="match status" value="1"/>
</dbReference>
<keyword evidence="3" id="KW-0378">Hydrolase</keyword>
<dbReference type="Pfam" id="PF00877">
    <property type="entry name" value="NLPC_P60"/>
    <property type="match status" value="1"/>
</dbReference>
<dbReference type="Gene3D" id="2.30.30.40">
    <property type="entry name" value="SH3 Domains"/>
    <property type="match status" value="1"/>
</dbReference>
<evidence type="ECO:0000313" key="6">
    <source>
        <dbReference type="EMBL" id="EWH11628.1"/>
    </source>
</evidence>
<dbReference type="InterPro" id="IPR051202">
    <property type="entry name" value="Peptidase_C40"/>
</dbReference>
<dbReference type="PROSITE" id="PS51935">
    <property type="entry name" value="NLPC_P60"/>
    <property type="match status" value="1"/>
</dbReference>
<dbReference type="EMBL" id="ARZX01000026">
    <property type="protein sequence ID" value="EWH11628.1"/>
    <property type="molecule type" value="Genomic_DNA"/>
</dbReference>
<evidence type="ECO:0000256" key="1">
    <source>
        <dbReference type="ARBA" id="ARBA00007074"/>
    </source>
</evidence>